<keyword evidence="2" id="KW-1185">Reference proteome</keyword>
<name>A0A0U2ZH52_9BACL</name>
<dbReference type="KEGG" id="prt:AUC31_15635"/>
<dbReference type="RefSeq" id="WP_058383251.1">
    <property type="nucleotide sequence ID" value="NZ_CP013659.2"/>
</dbReference>
<sequence length="171" mass="19879">MITEDDIHVDYRIEMRPGTEIFACKADCTLKGQEEQPQVGDAHFYLFNPQRSSLESLAMYAEHISEGLGDVYRDLKHIPDIDDVFGLVAVFDDLQVTEEERNKGIGESFGQKMLEELRFLDVELLVVIPGYYTNTSKQDEAYNKKIRAYYKKNGFKRLKKNMENPVMYTYL</sequence>
<protein>
    <recommendedName>
        <fullName evidence="3">N-acetyltransferase domain-containing protein</fullName>
    </recommendedName>
</protein>
<dbReference type="SUPFAM" id="SSF55729">
    <property type="entry name" value="Acyl-CoA N-acyltransferases (Nat)"/>
    <property type="match status" value="1"/>
</dbReference>
<dbReference type="InterPro" id="IPR016181">
    <property type="entry name" value="Acyl_CoA_acyltransferase"/>
</dbReference>
<accession>A0A0U2ZH52</accession>
<organism evidence="1 2">
    <name type="scientific">Planococcus rifietoensis</name>
    <dbReference type="NCBI Taxonomy" id="200991"/>
    <lineage>
        <taxon>Bacteria</taxon>
        <taxon>Bacillati</taxon>
        <taxon>Bacillota</taxon>
        <taxon>Bacilli</taxon>
        <taxon>Bacillales</taxon>
        <taxon>Caryophanaceae</taxon>
        <taxon>Planococcus</taxon>
    </lineage>
</organism>
<dbReference type="EMBL" id="CP013659">
    <property type="protein sequence ID" value="ALS76549.1"/>
    <property type="molecule type" value="Genomic_DNA"/>
</dbReference>
<evidence type="ECO:0000313" key="2">
    <source>
        <dbReference type="Proteomes" id="UP000067683"/>
    </source>
</evidence>
<gene>
    <name evidence="1" type="ORF">AUC31_15635</name>
</gene>
<proteinExistence type="predicted"/>
<dbReference type="OrthoDB" id="2426076at2"/>
<evidence type="ECO:0008006" key="3">
    <source>
        <dbReference type="Google" id="ProtNLM"/>
    </source>
</evidence>
<dbReference type="Gene3D" id="3.40.630.30">
    <property type="match status" value="1"/>
</dbReference>
<dbReference type="Proteomes" id="UP000067683">
    <property type="component" value="Chromosome"/>
</dbReference>
<reference evidence="1" key="1">
    <citation type="submission" date="2016-01" db="EMBL/GenBank/DDBJ databases">
        <title>Complete genome of Planococcus rifietoensis type strain M8.</title>
        <authorList>
            <person name="See-Too W.S."/>
        </authorList>
    </citation>
    <scope>NUCLEOTIDE SEQUENCE [LARGE SCALE GENOMIC DNA]</scope>
    <source>
        <strain evidence="1">M8</strain>
    </source>
</reference>
<evidence type="ECO:0000313" key="1">
    <source>
        <dbReference type="EMBL" id="ALS76549.1"/>
    </source>
</evidence>
<dbReference type="AlphaFoldDB" id="A0A0U2ZH52"/>